<keyword evidence="1" id="KW-0812">Transmembrane</keyword>
<accession>A0A6N2UHY4</accession>
<evidence type="ECO:0000313" key="2">
    <source>
        <dbReference type="EMBL" id="VYT16867.1"/>
    </source>
</evidence>
<protein>
    <submittedName>
        <fullName evidence="2">Uncharacterized protein</fullName>
    </submittedName>
</protein>
<gene>
    <name evidence="2" type="ORF">AULFYP135_01925</name>
</gene>
<name>A0A6N2UHY4_9FIRM</name>
<reference evidence="2" key="1">
    <citation type="submission" date="2019-11" db="EMBL/GenBank/DDBJ databases">
        <authorList>
            <person name="Feng L."/>
        </authorList>
    </citation>
    <scope>NUCLEOTIDE SEQUENCE</scope>
    <source>
        <strain evidence="2">AundefinedLFYP135</strain>
    </source>
</reference>
<keyword evidence="1" id="KW-1133">Transmembrane helix</keyword>
<evidence type="ECO:0000256" key="1">
    <source>
        <dbReference type="SAM" id="Phobius"/>
    </source>
</evidence>
<keyword evidence="1" id="KW-0472">Membrane</keyword>
<organism evidence="2">
    <name type="scientific">uncultured Anaerotruncus sp</name>
    <dbReference type="NCBI Taxonomy" id="905011"/>
    <lineage>
        <taxon>Bacteria</taxon>
        <taxon>Bacillati</taxon>
        <taxon>Bacillota</taxon>
        <taxon>Clostridia</taxon>
        <taxon>Eubacteriales</taxon>
        <taxon>Oscillospiraceae</taxon>
        <taxon>Anaerotruncus</taxon>
        <taxon>environmental samples</taxon>
    </lineage>
</organism>
<proteinExistence type="predicted"/>
<dbReference type="EMBL" id="CACRSL010000003">
    <property type="protein sequence ID" value="VYT16867.1"/>
    <property type="molecule type" value="Genomic_DNA"/>
</dbReference>
<feature type="transmembrane region" description="Helical" evidence="1">
    <location>
        <begin position="6"/>
        <end position="28"/>
    </location>
</feature>
<sequence length="34" mass="4011">MWTLIWQLSQLLFLGMIVYIGILVIKALKKYLNS</sequence>
<dbReference type="AlphaFoldDB" id="A0A6N2UHY4"/>